<feature type="region of interest" description="Disordered" evidence="24">
    <location>
        <begin position="6476"/>
        <end position="6570"/>
    </location>
</feature>
<feature type="compositionally biased region" description="Basic residues" evidence="24">
    <location>
        <begin position="4568"/>
        <end position="4583"/>
    </location>
</feature>
<feature type="compositionally biased region" description="Low complexity" evidence="24">
    <location>
        <begin position="1979"/>
        <end position="1988"/>
    </location>
</feature>
<feature type="compositionally biased region" description="Basic residues" evidence="24">
    <location>
        <begin position="6279"/>
        <end position="6289"/>
    </location>
</feature>
<evidence type="ECO:0000256" key="1">
    <source>
        <dbReference type="ARBA" id="ARBA00001936"/>
    </source>
</evidence>
<dbReference type="InterPro" id="IPR009009">
    <property type="entry name" value="RlpA-like_DPBB"/>
</dbReference>
<feature type="compositionally biased region" description="Low complexity" evidence="24">
    <location>
        <begin position="4755"/>
        <end position="4774"/>
    </location>
</feature>
<feature type="domain" description="ATP-grasp" evidence="25">
    <location>
        <begin position="124"/>
        <end position="309"/>
    </location>
</feature>
<dbReference type="Pfam" id="PF05036">
    <property type="entry name" value="SPOR"/>
    <property type="match status" value="1"/>
</dbReference>
<comment type="similarity">
    <text evidence="7">Belongs to the PEP-utilizing enzyme family.</text>
</comment>
<feature type="compositionally biased region" description="Basic and acidic residues" evidence="24">
    <location>
        <begin position="713"/>
        <end position="723"/>
    </location>
</feature>
<feature type="region of interest" description="Disordered" evidence="24">
    <location>
        <begin position="1702"/>
        <end position="1749"/>
    </location>
</feature>
<feature type="region of interest" description="Disordered" evidence="24">
    <location>
        <begin position="416"/>
        <end position="484"/>
    </location>
</feature>
<dbReference type="HAMAP" id="MF_02207">
    <property type="entry name" value="MreB"/>
    <property type="match status" value="1"/>
</dbReference>
<dbReference type="Pfam" id="PF00156">
    <property type="entry name" value="Pribosyltran"/>
    <property type="match status" value="1"/>
</dbReference>
<feature type="region of interest" description="Disordered" evidence="24">
    <location>
        <begin position="331"/>
        <end position="388"/>
    </location>
</feature>
<dbReference type="Gene3D" id="3.50.30.10">
    <property type="entry name" value="Phosphohistidine domain"/>
    <property type="match status" value="1"/>
</dbReference>
<evidence type="ECO:0000259" key="25">
    <source>
        <dbReference type="PROSITE" id="PS50975"/>
    </source>
</evidence>
<accession>A0A699GKJ7</accession>
<feature type="region of interest" description="Disordered" evidence="24">
    <location>
        <begin position="5651"/>
        <end position="5682"/>
    </location>
</feature>
<evidence type="ECO:0000256" key="17">
    <source>
        <dbReference type="ARBA" id="ARBA00022840"/>
    </source>
</evidence>
<feature type="region of interest" description="Disordered" evidence="24">
    <location>
        <begin position="4755"/>
        <end position="4789"/>
    </location>
</feature>
<proteinExistence type="inferred from homology"/>
<dbReference type="InterPro" id="IPR006284">
    <property type="entry name" value="Glut_synth_pro"/>
</dbReference>
<feature type="compositionally biased region" description="Basic residues" evidence="24">
    <location>
        <begin position="1303"/>
        <end position="1313"/>
    </location>
</feature>
<feature type="region of interest" description="Disordered" evidence="24">
    <location>
        <begin position="4420"/>
        <end position="4441"/>
    </location>
</feature>
<dbReference type="PANTHER" id="PTHR42749">
    <property type="entry name" value="CELL SHAPE-DETERMINING PROTEIN MREB"/>
    <property type="match status" value="1"/>
</dbReference>
<dbReference type="EMBL" id="BKCJ010000012">
    <property type="protein sequence ID" value="GEU28635.1"/>
    <property type="molecule type" value="Genomic_DNA"/>
</dbReference>
<keyword evidence="12" id="KW-0328">Glycosyltransferase</keyword>
<dbReference type="Pfam" id="PF02955">
    <property type="entry name" value="GSH-S_ATP"/>
    <property type="match status" value="1"/>
</dbReference>
<feature type="compositionally biased region" description="Basic residues" evidence="24">
    <location>
        <begin position="1204"/>
        <end position="1221"/>
    </location>
</feature>
<comment type="similarity">
    <text evidence="6">Belongs to the purine/pyrimidine phosphoribosyltransferase family. PyrE subfamily.</text>
</comment>
<dbReference type="InterPro" id="IPR008731">
    <property type="entry name" value="PTS_EIN"/>
</dbReference>
<feature type="compositionally biased region" description="Basic and acidic residues" evidence="24">
    <location>
        <begin position="5585"/>
        <end position="5594"/>
    </location>
</feature>
<feature type="compositionally biased region" description="Basic and acidic residues" evidence="24">
    <location>
        <begin position="4863"/>
        <end position="4873"/>
    </location>
</feature>
<dbReference type="UniPathway" id="UPA00070">
    <property type="reaction ID" value="UER00119"/>
</dbReference>
<feature type="compositionally biased region" description="Basic residues" evidence="24">
    <location>
        <begin position="5024"/>
        <end position="5034"/>
    </location>
</feature>
<dbReference type="Gene3D" id="2.40.40.10">
    <property type="entry name" value="RlpA-like domain"/>
    <property type="match status" value="1"/>
</dbReference>
<gene>
    <name evidence="27" type="ORF">Tci_000613</name>
</gene>
<feature type="compositionally biased region" description="Basic and acidic residues" evidence="24">
    <location>
        <begin position="6710"/>
        <end position="6725"/>
    </location>
</feature>
<dbReference type="GO" id="GO:0000902">
    <property type="term" value="P:cell morphogenesis"/>
    <property type="evidence" value="ECO:0007669"/>
    <property type="project" value="InterPro"/>
</dbReference>
<evidence type="ECO:0000313" key="27">
    <source>
        <dbReference type="EMBL" id="GEU28635.1"/>
    </source>
</evidence>
<evidence type="ECO:0000256" key="11">
    <source>
        <dbReference type="ARBA" id="ARBA00022598"/>
    </source>
</evidence>
<dbReference type="InterPro" id="IPR023031">
    <property type="entry name" value="OPRT"/>
</dbReference>
<evidence type="ECO:0000256" key="12">
    <source>
        <dbReference type="ARBA" id="ARBA00022676"/>
    </source>
</evidence>
<evidence type="ECO:0000256" key="23">
    <source>
        <dbReference type="PROSITE-ProRule" id="PRU00409"/>
    </source>
</evidence>
<evidence type="ECO:0000256" key="8">
    <source>
        <dbReference type="ARBA" id="ARBA00011738"/>
    </source>
</evidence>
<evidence type="ECO:0000256" key="19">
    <source>
        <dbReference type="ARBA" id="ARBA00022960"/>
    </source>
</evidence>
<dbReference type="CDD" id="cd06223">
    <property type="entry name" value="PRTases_typeI"/>
    <property type="match status" value="1"/>
</dbReference>
<feature type="region of interest" description="Disordered" evidence="24">
    <location>
        <begin position="1929"/>
        <end position="2065"/>
    </location>
</feature>
<comment type="subcellular location">
    <subcellularLocation>
        <location evidence="4">Cytoplasm</location>
    </subcellularLocation>
</comment>
<keyword evidence="11" id="KW-0436">Ligase</keyword>
<evidence type="ECO:0000256" key="4">
    <source>
        <dbReference type="ARBA" id="ARBA00004496"/>
    </source>
</evidence>
<feature type="domain" description="SPOR" evidence="26">
    <location>
        <begin position="6985"/>
        <end position="7061"/>
    </location>
</feature>
<dbReference type="Pfam" id="PF05524">
    <property type="entry name" value="PEP-utilisers_N"/>
    <property type="match status" value="1"/>
</dbReference>
<feature type="region of interest" description="Disordered" evidence="24">
    <location>
        <begin position="5585"/>
        <end position="5610"/>
    </location>
</feature>
<feature type="compositionally biased region" description="Low complexity" evidence="24">
    <location>
        <begin position="5852"/>
        <end position="5863"/>
    </location>
</feature>
<feature type="region of interest" description="Disordered" evidence="24">
    <location>
        <begin position="6870"/>
        <end position="6893"/>
    </location>
</feature>
<dbReference type="InterPro" id="IPR036908">
    <property type="entry name" value="RlpA-like_sf"/>
</dbReference>
<feature type="compositionally biased region" description="Basic and acidic residues" evidence="24">
    <location>
        <begin position="331"/>
        <end position="340"/>
    </location>
</feature>
<dbReference type="SUPFAM" id="SSF56601">
    <property type="entry name" value="beta-lactamase/transpeptidase-like"/>
    <property type="match status" value="1"/>
</dbReference>
<feature type="region of interest" description="Disordered" evidence="24">
    <location>
        <begin position="6111"/>
        <end position="6138"/>
    </location>
</feature>
<dbReference type="Pfam" id="PF02951">
    <property type="entry name" value="GSH-S_N"/>
    <property type="match status" value="1"/>
</dbReference>
<feature type="region of interest" description="Disordered" evidence="24">
    <location>
        <begin position="5912"/>
        <end position="5959"/>
    </location>
</feature>
<feature type="region of interest" description="Disordered" evidence="24">
    <location>
        <begin position="573"/>
        <end position="624"/>
    </location>
</feature>
<dbReference type="GO" id="GO:0006207">
    <property type="term" value="P:'de novo' pyrimidine nucleobase biosynthetic process"/>
    <property type="evidence" value="ECO:0007669"/>
    <property type="project" value="UniProtKB-ARBA"/>
</dbReference>
<feature type="compositionally biased region" description="Basic and acidic residues" evidence="24">
    <location>
        <begin position="6558"/>
        <end position="6570"/>
    </location>
</feature>
<dbReference type="GO" id="GO:0008360">
    <property type="term" value="P:regulation of cell shape"/>
    <property type="evidence" value="ECO:0007669"/>
    <property type="project" value="UniProtKB-KW"/>
</dbReference>
<keyword evidence="17 23" id="KW-0067">ATP-binding</keyword>
<dbReference type="SUPFAM" id="SSF110997">
    <property type="entry name" value="Sporulation related repeat"/>
    <property type="match status" value="1"/>
</dbReference>
<feature type="compositionally biased region" description="Basic residues" evidence="24">
    <location>
        <begin position="1968"/>
        <end position="1978"/>
    </location>
</feature>
<dbReference type="PANTHER" id="PTHR42749:SF1">
    <property type="entry name" value="CELL SHAPE-DETERMINING PROTEIN MREB"/>
    <property type="match status" value="1"/>
</dbReference>
<dbReference type="EC" id="2.4.2.10" evidence="9"/>
<dbReference type="InterPro" id="IPR013815">
    <property type="entry name" value="ATP_grasp_subdomain_1"/>
</dbReference>
<keyword evidence="15" id="KW-0479">Metal-binding</keyword>
<dbReference type="Gene3D" id="3.40.50.2020">
    <property type="match status" value="1"/>
</dbReference>
<feature type="compositionally biased region" description="Basic and acidic residues" evidence="24">
    <location>
        <begin position="660"/>
        <end position="671"/>
    </location>
</feature>
<dbReference type="InterPro" id="IPR007730">
    <property type="entry name" value="SPOR-like_dom"/>
</dbReference>
<dbReference type="NCBIfam" id="TIGR00904">
    <property type="entry name" value="mreB"/>
    <property type="match status" value="1"/>
</dbReference>
<dbReference type="SUPFAM" id="SSF53067">
    <property type="entry name" value="Actin-like ATPase domain"/>
    <property type="match status" value="2"/>
</dbReference>
<dbReference type="InterPro" id="IPR036618">
    <property type="entry name" value="PtsI_HPr-bd_sf"/>
</dbReference>
<dbReference type="NCBIfam" id="TIGR01380">
    <property type="entry name" value="glut_syn"/>
    <property type="match status" value="1"/>
</dbReference>
<dbReference type="GO" id="GO:0008658">
    <property type="term" value="F:penicillin binding"/>
    <property type="evidence" value="ECO:0007669"/>
    <property type="project" value="InterPro"/>
</dbReference>
<dbReference type="Gene3D" id="3.30.1490.20">
    <property type="entry name" value="ATP-grasp fold, A domain"/>
    <property type="match status" value="1"/>
</dbReference>
<feature type="region of interest" description="Disordered" evidence="24">
    <location>
        <begin position="2852"/>
        <end position="2871"/>
    </location>
</feature>
<dbReference type="HAMAP" id="MF_00162">
    <property type="entry name" value="GSH_S"/>
    <property type="match status" value="1"/>
</dbReference>
<dbReference type="Pfam" id="PF00905">
    <property type="entry name" value="Transpeptidase"/>
    <property type="match status" value="1"/>
</dbReference>
<dbReference type="SUPFAM" id="SSF56059">
    <property type="entry name" value="Glutathione synthetase ATP-binding domain-like"/>
    <property type="match status" value="1"/>
</dbReference>
<reference evidence="27" key="1">
    <citation type="journal article" date="2019" name="Sci. Rep.">
        <title>Draft genome of Tanacetum cinerariifolium, the natural source of mosquito coil.</title>
        <authorList>
            <person name="Yamashiro T."/>
            <person name="Shiraishi A."/>
            <person name="Satake H."/>
            <person name="Nakayama K."/>
        </authorList>
    </citation>
    <scope>NUCLEOTIDE SEQUENCE</scope>
</reference>
<dbReference type="InterPro" id="IPR029057">
    <property type="entry name" value="PRTase-like"/>
</dbReference>
<sequence>MKIAFLADALSTFKTYKDSTYAMMVEANQRGHTVYAFEQKDMAVLGGIATAKASQISFTGDATDWYRAAPAVETNLGDFDAIVQRKDPPFDMEYIYGTYMLELAEGQGAKVFNKPSAIRDHSEKLAIAQFSQYTSPTLVTADEARLRAFQAEHGDIILKPLDGMGGTGIFRVKPDAMNLGAIIETLTQNGATTIMAQRFIPDIAKGDKRILVIAGKPVPFSLARIPQNGEVRGNLAAGGLGVAQPLTERDFEIANAIGPTLAARGLLLVGLDVIGDCLTEVNVTSPTCFQEITQQAGFPVAATFIDAVEAAVSAGFYCRLCPRVSWSHRAAGSDRRDCRPGSRGSAATGGAGDQAPRRWRRRADHDRRQGRHAVQLLRPAGGCRPGGSDRRYQLADAVAGHYLSARYAGCRGRNGLSRCAKRGVHHGRDDAGRRQGRQGPAGSRRSRRDRMRGGPLRTGQRQVRRRRVMPSDRGRPRPYSGAPMASFTLHGIPVSRGIAIGRAHKLAPAALDVKHYLVAEEHLEAEVLRLQQALAQVHKELQTLWNELPKDAPTELGAFIDVHALILPVPARAQGRHPAGGRARAESAARDRADPARRARRRRRVPGPDDHRRPRHLAGRHAAVPRPLVHRLCYRRGRPELAHGHRRAQSRYSGSRGHVRRIDPDRAGRLADHRRRRRRGDRQPQRAGARAVPRPPERRHPRPQKTQQAAQDPGRHQGRHPDHAAGQYRAARRLPGRAGGGRQRRGPVPFRIPVHGPQQQDPVRGRTVRAVQEGGAGHEGPPGHHPHARHRRRQAARPVRAHGAQSGAGLACDPVLPGRAADFPVAAAGDPACIRVRQGAHPDPDAGARVRDRPVAGHDRAGESGAARRKHQVRRHGGRGRHDRNPGRRAGAADVRQAHELPVDRHQRPDPVHAGHRPAHPPVAGPGTARVLDASGPTALGQAGNPEQRPCAHCAANPQDHALDGTSDGPWGRPNKNRKHHVIPGIRHPANHAFRRTVAAAKRRCAARLHADVRNLRHPERRQIERGAGLPRPQCLAPRGRRIRRQTEKHRLVGQYGRSGQIARHRQILRHRHQQPRFLLRFHGADAHQPGDGKTVRRRLPGRHRGRLGARAGAPGRPAGHHPVCRRDGRLAGRHAGAGLEHHVPGPAAPLRGDCVHRQAVRAKHRVQRRGPAGHPVRPRLPRRRLLRIRRGAEKRLAGGAHGWPHHIPVRRRHGGKIRPQAARRRQVQRVFRRQHVSADHQGARLFRPRAPPRRRPVQDAGRHAGQILPGVVYHRLAVFARVQPGHRQGADRQPPASDLRRNRCPPRPRRLPAGRPALPEPGARVLRPRMDRTGASSMNFNDLSAARPDLAFIAHWIPNNAHVLDVGCGDGVMMDYLQSDKQCSGYGIEIADDKVLASTRRGVQVVQQDMENGLALFGNNSFDTVLCLSSLQMMKHVEALLRDIVRVGKEVIVSFPNFAHWPHRVALLRGRMPVSKALPYEWYDTPNLRCATINDFRDLAAECGVEVIDCLRPAAVHADLPDAGVAGHGRTGREGAGPVRADDVPVHVQVFVGAADGPLQHRQPGTAPGLDGGDAIEPVLRHRRHRHVRSQAGTVDDRAGRGRDRLPVGQPGRGDRRLPARNPGRGRAGAGRRHHRQRLQGVEPDPQRAGAGAGRYHGLADGVLDRGRIHAARLYLHAAGERAGRVRRATEESAGSDRIAIPGIHPARRPETGGHHHPVHRSGRQCHRLVGQPGRRRGGRHLDDQARHQPRAVGIRRAAGDRHTRLCLAGRGGARSVRAERRVRLRGVCQPGARFGGAGGVHVARDRPALHGHAVRAVFQPGCDEMKKLQTKSAALALVCLLGALPALPGYAQNDGIPVEKMSRLRSIGGDAAQQSAADPPARHCQAADSVHRALEPRCGQVGLAGEPAQFADRQCILHAGRAHCVLQRHPHQAQSDGRRSGGRHGTRDRPRTARARARAGGQECRHQHRRPRRRLAAGRLLRPRSAPGRRRRQRRGAGVGVEILAQRRIRGRPGGAGPGRARWLRSPRRRGAVAENGGGEQEPADQLPVHPPHGQGPHPEHERAYEPGAALSIADARRRRAQLPVAARRAVARHDHVPGRPLYRRGRGHVARAHGARPRGRWRRPAAGAIEPVPARHAHLLLPRAGRGGNADPVPGTDPVHGRPPGGGGQAAFFTDDAHGPLPARDAAGAPEKNAGRSRADADPPARPRDGRRGDFFAAPGQPRRVPVAVPAARDRKGIRGAGAAFAGRGIPVHVPQPHGRRRQVLPHEAGRGRTEFRNHHRRHRAPRRRHLVPAVPAYGPQAPAAAAPGVARYPDRQRRVLPGGAAQRAGRPCQPAQAAGAPHLFSRSFDGGLARRRVVREFDFLVHGHRGGAGGDAGGGDLVIDAPAHVLGVGLAAVAPPRVLFFARVEAAVHVHKPHFVEDAGHPRAFFRQEARVLLVPFPVLEVDLFMGDVPVAADHHFAAFRVQQLQVRQEQIHEAELGFLAFGAGRAGRAVHGNHGEIAEVAAHVAALAVELGCAEADHHAVRFDLAVDAGAGIAFFLGVVEVAVVAARVEEFRRHVGRLRLELLHAHEIGVLLGQPCEETLGGGGADAVQIGGDDFWHEDNMSNLRQDFIEFSVKSGVLRFGEFTTKAGRQSPYFFNAGLFHDGATLAQLAQFYAQTLLDSGVAFDMLFGPAYKGITLASATAMALAGKGRNTSFAYNRKEAKDHGEGGTLVGAKLTGKVVIIDDVISAGTSVRESVDLIRAAGAEPCAVLIALDRMERAGKDGQMSPHSAVQEVALQYNIPVISIGNLDDLFGYLNGAGADPQLQQHKEAVAAYRARPWTIEAKMNIATLKVHGDDEGLADLRDGLPVEPDGDWRRGDAKPDGRERIDSGFYVRIGADADPDALLKQIRSFLAESSARGIHFERPDIDAELRITRQPADRRIQTSGIAWGGGAIVPDIAGAVIPITVPMTTMPAQAFCTDGAGEITRLMTNAPTRQLGLQQLGQLGRVGLAARCFHGLADQRVDCRFLAGAILFDRLGVVGQYLVDNRFQRAGVRNLFQAFRLDQRIDQVIVVGLGGPHVAKQFLGGLVVDGAVGDALEHQRQLRRFDGRVADVHAFAVDGGRHVAHQPVGGGLGVVLAGSVDHGHEIVGHRFRGGQDQRIIFGQRVVADEAGAHGGRQFGHGGLHLVDPGVGDHQRRQVRVGEVAVVLGVFLAAHFARFLAVRVVQAGGLDDLAAVFDQLDLAAHFHVHGFFDETERVQVLDFAAGAELRLAFGTHGHVDVAAERAFLHIAIAHAQPHHQRVQGLAVGYRFGRAADFRFRHDFQQRRAGAVEVDAGHARVVFVQRLAGVFFQVGAREVHGLGDELAVFFVAERDRAADDHGVFELADLVALGQVRIKIVFAGEDRGGSDFRAHGQAEADRAIDRLLVHDRQHARQRQVDRAGLGVGCCLNAARCAGVPVGRLLVGVGDVQQLRFAEMLADDLQAHWAAGVLLALAEADRDRHAGQTGQAGGQRENVGQVGGHRVVGLVAQVPGDGGRHRSHDDVAHGVRAIEHSLEILGDQAPDLLRLQIIRVVIAVAQHIGAHHDPALHLRAKAFGAGFAVHVGQVLVAVGTVAEAHAVKARQVGRRFGRGDHVVRRNRQRRVGQRDVDQRGAQFHVLGQRGAHGVFHVFGQAFAEVFFRYADAQARQRLAQFARKVFVDAAQFGRQAGGIAFVETGHGVEQQGAVFGGLRHRAALVQRRRKRDHAEARHAAVGRLDAGDAAKRRWLADRAARVGAGHARRQARGHGSGGTTGRAARNGGLVPRVLDGAERRVFIGRAHGKFVAVQFAEGDHAGGAELFHDGGVERADVIGQHFRAGGRAPVAGDKNVLVGDRHAGQRGGGAGGNAGVGVGGLRQGEGAVHVQEGVQVALLDTVEEMRGQLGGGDGFALQQRGQLFNGFGVHGVQFRIRGARDALSLDASRWRDSRLSGGPPKRNDGFEGAYFVAAVRFGGYVLAQAQGDIVHVGCQRVAEGRDAVGIDRLHLPGQRENAVQLLQRGGALRLAHLQLCQLGNAYISTDLAIDLGTANTLIYVRGQGIVLDEPSVVAIRQEGGPNGKKTIQAVGKEAKQMLGKVPGNIEAIRPMKDGVIADFTVTEQMLKQFIRMVHDSKFFRPSPRIIICVPCGSTQVERRAIRESALGAGASQVYLIEEPMAAAIGAGLPVSDATGSMVVDIGGGTTEVGIISLGGMVYKGSVRVGGDKFDEAIVNYIRRNYGMLIGEQTAEAIKKAIGSAFPGSEVKEMEVKGRNLSEGIPRSFTISSNEILEALTDPLNNIVSAVKNALEQTPPELGADIAEKGMMLTGGGALLRDLDRLLMEETGLPVLVAEDPLTCVTRPGPLSGPGSLARERRIIGSHGIQSSATFQARRFGSGQDDGVRVHIDRAAAGRLAHAHPGHRAPGRGHRAASAADGGAAAARRHLWRRRIFFLAVGDEKTAAPPDGRARAGAYQVDAGRSAVRRARRQQPQDHPRPRHQQRRGPGSARDRQPGRGGAGHARVPVHVRSHAADRQGPGDSRAAAAQRTAQRGLWPRQTGVARAALHRPQCRHQGGRHRGYLGPGRRVPGRPGRGARDASRQQCQRRLRRGDLPAAGRHPEQPPAADFDRPRRPPRPQRNRHDEPSPIHPAAGQPAVHRIQPADRLFTEPAAVGPPDRRARFRGRGAGVLGRAPAAPGGHRHRLFPRPADGRARLHAAGRERAVVHAAFVLCHHAAPARDVVPAAHAGHARVPAAGDGAGDPAGQPAGTAQVPPAPDGAGRTGVPLFRPAAGALHLAAGRQARRLCGQGRGQPHLAGADPAQPGPDRGPQRRAPGPQLLGLYAGDHAVQADRHARRNHRRTVETGGDRHQGPQALPPPAGRVEAFRERAAAHPPDRRGGGALLGPALPLSRRGNPGAPVSPVPARRGRVARDRLHRPRQPGRGPRPGRQRRRRQLQWRRPYRQGGPGKKLREAAARHHRLRRGGSVGRRARRAHAVAPSRHAGQQPDTVDRHRAAKSGGRGVRRMARRAGGHRAGDGRHPRLRLAPRLRSEPVRRWHRRPELERTQHLARPAAGEPAAVGHLSAGIDLQAVHGAGRAGKGLPHARPEHPRRRLFHAGRAPLQRRQAGRPRHGGHVQVDHRLLTGIDLEHEKQGVLPSKEWKRNRFKKNAAAQRWQGGDTISISIGNGYNNYTPLQMAHAVANLANNGVVMKPHLVKILEDGGTHARQLTVPHESYRIPLKQQNVDFVKSAMVGVTTGGTAARVFAGAGYTSGGKTGTAQLFAIKKNEKYNAKLVAAHLRDNALYTAFAPAEKPRIAIAVVVENGGFGATVAAPIVRKALDFYILGKRPHGNEAKDTTPVPREDAVLRTVDDVEAEHGALAGPPPTPILHGIRRTAYRHHPGPAHGQHGHAVLGQHRHTGQDGRPGAQHPAVVPGDVGGGQYLAPGHDAHCRAGVCGRHGAAGGCGAVRHHQAGRAPLAARGDRHPAVRIHEDRHAHDAGVVLPAARRPAALALVSAGGRAADGARAADRAPARPGDGAAGGGCGLYRDLPGRTGMESDCRAAGAVCGQPAGDLDPAARLPARTRDDADRSHVRPAGQGLPHHPVHHCRRFRRRDGQGLDPRHPGPPGVCPGTHHRLYLCRLLRRIRPGGQPGADVPVPAAGGARADDRRERGQPVQPFAGRRHDHDLFRLRVRQHGHGERHPAGGGPRTAVLCGVRPAAGPDHPAAAVGGADHAVLGRPGDTGQGNGPAAQYRGRFCRHVAGREHAAANADAAGRAGVRGGRAAAGGGGAVRHHQGRLAPLDHHRRADPAVRIHEDRHAADAGLVFPAAGRAPALAQLPGCGAAADRAGAADRAPARPGHGAAGGGRRRLRDLPGRPGVEGAGRAGGHWLRGAAGAVDLPARLPARARVHAARSVPRPAGAGLPHHPVDDCHRRRRRRRQGLDPRHPGPPGIHPRAHHRFHFCRVFRGIRPARQRGADGVVPAPDLALHEHFAWRAHLFHAPAGRRHHHDLFYVRFCEHGHGQRHRAGGGRAAAFHELWRYCAAHAGTGRRHPDEHPALRPHYEGHRARTARVPHPHRGTGRRGFPVLWPAAHAPDLAADHAIEADRHARRNHRGAVPAGGHRSQGPAALQEADGGVEALRERAAAHPSDRRGSGALFRAALPLSRRGGAGAPVPPVPAGRDGIARDRLHRPHQPRRRRRHRGQRRRRQLPRHRPYRQGGPGEELRSATARTHRLRGSGSIGRRPCDPHAVAQAGHAGPQPDPVDRHRAAKSGGGRVRRPPRRAGGHRTGDGRHPGLCLASRFRSEPVRGRHRHPELERTQYLARPADGQPSAVRHLCAGFHLQAVHGAGRAGAGQTHDQLRHLRSRLLHAGRAPLQRRRGGRPRFGGHAQVDRGLVQHLLLRARSRHGHRHDSRFHAAVRLRPEDRHRPDRRENRRAAVAGMEAQALQGFGRPLGGRGHDLGQQRFGLQRLHAAADRARSGQPGQQRCGHEAAPGQDPGRRRHAQAHAHGVEGELPHSAQAGKHRLHQECDGGRDDGSRRHRRAGLYGRPVHGGRQDRHCAGDHHPQRREVQCGQAGRAPARQCAVYGVRAGRPAAHRAGAGGGKRRQGRAGSGADRPQGHRLLFAGQTARRQGHHQGGEGRRGRNPAGGRAVARRAGGSCAAGGGWQPGAGADAHHADARACNGTGTGTGTSAGGATRTHVAPPARDRSRDQVAVHRQAGDRSAGAPPRQFGPGRLLPGRWSGGQPARQPGRRARRRSTQRSAAAALQPAVRRLRQNLYADHRQRAVHPGGPGHVVRQKIPWPAYVVRGATVVVRINDRGPFHSTRVIDVSYTAALKLGLLNKGSHELRVDRILPSEIDRMLATRGGVTTSTGPRLASYKGNDDRGGDDKAALVLAPRAVPSAASAPSARALPASAAAPEAAPALVSASAPAPASASASAPAPALTPAPGNAEIEALMLGDHATLSSAATSTAVVTTADDALAGGFYLQLGAYSRPEGAQQLRSQLAGAAPAALQVVQSGPVFRLFSGPFASRQEAQDAVHALPPALKLKPLVIQR</sequence>
<feature type="compositionally biased region" description="Basic residues" evidence="24">
    <location>
        <begin position="784"/>
        <end position="795"/>
    </location>
</feature>
<dbReference type="Gene3D" id="3.40.710.10">
    <property type="entry name" value="DD-peptidase/beta-lactamase superfamily"/>
    <property type="match status" value="1"/>
</dbReference>
<feature type="region of interest" description="Disordered" evidence="24">
    <location>
        <begin position="1584"/>
        <end position="1655"/>
    </location>
</feature>
<comment type="subunit">
    <text evidence="8">Homodimer.</text>
</comment>
<dbReference type="Gene3D" id="3.40.50.20">
    <property type="match status" value="1"/>
</dbReference>
<dbReference type="Gene3D" id="1.10.274.10">
    <property type="entry name" value="PtsI, HPr-binding domain"/>
    <property type="match status" value="1"/>
</dbReference>
<dbReference type="Gene3D" id="3.30.420.40">
    <property type="match status" value="3"/>
</dbReference>
<dbReference type="SUPFAM" id="SSF53335">
    <property type="entry name" value="S-adenosyl-L-methionine-dependent methyltransferases"/>
    <property type="match status" value="1"/>
</dbReference>
<evidence type="ECO:0000256" key="14">
    <source>
        <dbReference type="ARBA" id="ARBA00022684"/>
    </source>
</evidence>
<dbReference type="GO" id="GO:0004588">
    <property type="term" value="F:orotate phosphoribosyltransferase activity"/>
    <property type="evidence" value="ECO:0007669"/>
    <property type="project" value="UniProtKB-EC"/>
</dbReference>
<evidence type="ECO:0000256" key="10">
    <source>
        <dbReference type="ARBA" id="ARBA00022490"/>
    </source>
</evidence>
<dbReference type="InterPro" id="IPR004215">
    <property type="entry name" value="GSHS_N"/>
</dbReference>
<feature type="compositionally biased region" description="Basic residues" evidence="24">
    <location>
        <begin position="6755"/>
        <end position="6764"/>
    </location>
</feature>
<dbReference type="GO" id="GO:0042834">
    <property type="term" value="F:peptidoglycan binding"/>
    <property type="evidence" value="ECO:0007669"/>
    <property type="project" value="InterPro"/>
</dbReference>
<evidence type="ECO:0000256" key="13">
    <source>
        <dbReference type="ARBA" id="ARBA00022679"/>
    </source>
</evidence>
<keyword evidence="21" id="KW-0464">Manganese</keyword>
<evidence type="ECO:0000256" key="16">
    <source>
        <dbReference type="ARBA" id="ARBA00022741"/>
    </source>
</evidence>
<feature type="compositionally biased region" description="Basic residues" evidence="24">
    <location>
        <begin position="2024"/>
        <end position="2033"/>
    </location>
</feature>
<feature type="compositionally biased region" description="Basic and acidic residues" evidence="24">
    <location>
        <begin position="1085"/>
        <end position="1095"/>
    </location>
</feature>
<keyword evidence="10" id="KW-0963">Cytoplasm</keyword>
<dbReference type="InterPro" id="IPR000836">
    <property type="entry name" value="PRTase_dom"/>
</dbReference>
<feature type="region of interest" description="Disordered" evidence="24">
    <location>
        <begin position="2100"/>
        <end position="2124"/>
    </location>
</feature>
<feature type="compositionally biased region" description="Low complexity" evidence="24">
    <location>
        <begin position="1109"/>
        <end position="1118"/>
    </location>
</feature>
<keyword evidence="20" id="KW-0665">Pyrimidine biosynthesis</keyword>
<dbReference type="InterPro" id="IPR004467">
    <property type="entry name" value="Or_phspho_trans_dom"/>
</dbReference>
<evidence type="ECO:0000256" key="22">
    <source>
        <dbReference type="ARBA" id="ARBA00023458"/>
    </source>
</evidence>
<evidence type="ECO:0000256" key="21">
    <source>
        <dbReference type="ARBA" id="ARBA00023211"/>
    </source>
</evidence>
<feature type="compositionally biased region" description="Basic residues" evidence="24">
    <location>
        <begin position="6191"/>
        <end position="6219"/>
    </location>
</feature>
<dbReference type="InterPro" id="IPR011761">
    <property type="entry name" value="ATP-grasp"/>
</dbReference>
<dbReference type="InterPro" id="IPR029063">
    <property type="entry name" value="SAM-dependent_MTases_sf"/>
</dbReference>
<evidence type="ECO:0000256" key="20">
    <source>
        <dbReference type="ARBA" id="ARBA00022975"/>
    </source>
</evidence>
<feature type="region of interest" description="Disordered" evidence="24">
    <location>
        <begin position="836"/>
        <end position="971"/>
    </location>
</feature>
<feature type="compositionally biased region" description="Low complexity" evidence="24">
    <location>
        <begin position="4545"/>
        <end position="4555"/>
    </location>
</feature>
<feature type="compositionally biased region" description="Basic and acidic residues" evidence="24">
    <location>
        <begin position="896"/>
        <end position="913"/>
    </location>
</feature>
<dbReference type="GO" id="GO:0044205">
    <property type="term" value="P:'de novo' UMP biosynthetic process"/>
    <property type="evidence" value="ECO:0007669"/>
    <property type="project" value="UniProtKB-UniPathway"/>
</dbReference>
<keyword evidence="13" id="KW-0808">Transferase</keyword>
<feature type="compositionally biased region" description="Low complexity" evidence="24">
    <location>
        <begin position="4466"/>
        <end position="4477"/>
    </location>
</feature>
<evidence type="ECO:0000256" key="2">
    <source>
        <dbReference type="ARBA" id="ARBA00001946"/>
    </source>
</evidence>
<dbReference type="InterPro" id="IPR043129">
    <property type="entry name" value="ATPase_NBD"/>
</dbReference>
<dbReference type="SUPFAM" id="SSF47831">
    <property type="entry name" value="Enzyme I of the PEP:sugar phosphotransferase system HPr-binding (sub)domain"/>
    <property type="match status" value="1"/>
</dbReference>
<dbReference type="SUPFAM" id="SSF52440">
    <property type="entry name" value="PreATP-grasp domain"/>
    <property type="match status" value="1"/>
</dbReference>
<dbReference type="PROSITE" id="PS50975">
    <property type="entry name" value="ATP_GRASP"/>
    <property type="match status" value="1"/>
</dbReference>
<keyword evidence="19" id="KW-0133">Cell shape</keyword>
<dbReference type="PROSITE" id="PS51724">
    <property type="entry name" value="SPOR"/>
    <property type="match status" value="1"/>
</dbReference>
<feature type="compositionally biased region" description="Low complexity" evidence="24">
    <location>
        <begin position="1314"/>
        <end position="1324"/>
    </location>
</feature>
<dbReference type="GO" id="GO:0009401">
    <property type="term" value="P:phosphoenolpyruvate-dependent sugar phosphotransferase system"/>
    <property type="evidence" value="ECO:0007669"/>
    <property type="project" value="InterPro"/>
</dbReference>
<keyword evidence="16 23" id="KW-0547">Nucleotide-binding</keyword>
<feature type="compositionally biased region" description="Basic and acidic residues" evidence="24">
    <location>
        <begin position="2196"/>
        <end position="2217"/>
    </location>
</feature>
<evidence type="ECO:0000256" key="7">
    <source>
        <dbReference type="ARBA" id="ARBA00007837"/>
    </source>
</evidence>
<comment type="cofactor">
    <cofactor evidence="2">
        <name>Mg(2+)</name>
        <dbReference type="ChEBI" id="CHEBI:18420"/>
    </cofactor>
</comment>
<feature type="compositionally biased region" description="Low complexity" evidence="24">
    <location>
        <begin position="4906"/>
        <end position="4916"/>
    </location>
</feature>
<organism evidence="27">
    <name type="scientific">Tanacetum cinerariifolium</name>
    <name type="common">Dalmatian daisy</name>
    <name type="synonym">Chrysanthemum cinerariifolium</name>
    <dbReference type="NCBI Taxonomy" id="118510"/>
    <lineage>
        <taxon>Eukaryota</taxon>
        <taxon>Viridiplantae</taxon>
        <taxon>Streptophyta</taxon>
        <taxon>Embryophyta</taxon>
        <taxon>Tracheophyta</taxon>
        <taxon>Spermatophyta</taxon>
        <taxon>Magnoliopsida</taxon>
        <taxon>eudicotyledons</taxon>
        <taxon>Gunneridae</taxon>
        <taxon>Pentapetalae</taxon>
        <taxon>asterids</taxon>
        <taxon>campanulids</taxon>
        <taxon>Asterales</taxon>
        <taxon>Asteraceae</taxon>
        <taxon>Asteroideae</taxon>
        <taxon>Anthemideae</taxon>
        <taxon>Anthemidinae</taxon>
        <taxon>Tanacetum</taxon>
    </lineage>
</organism>
<dbReference type="CDD" id="cd10225">
    <property type="entry name" value="ASKHA_NBD_MreB-like"/>
    <property type="match status" value="1"/>
</dbReference>
<dbReference type="NCBIfam" id="TIGR00336">
    <property type="entry name" value="pyrE"/>
    <property type="match status" value="1"/>
</dbReference>
<dbReference type="InterPro" id="IPR004218">
    <property type="entry name" value="GSHS_ATP-bd"/>
</dbReference>
<dbReference type="PRINTS" id="PR01652">
    <property type="entry name" value="SHAPEPROTEIN"/>
</dbReference>
<evidence type="ECO:0000256" key="15">
    <source>
        <dbReference type="ARBA" id="ARBA00022723"/>
    </source>
</evidence>
<dbReference type="NCBIfam" id="NF010539">
    <property type="entry name" value="PRK13927.1"/>
    <property type="match status" value="1"/>
</dbReference>
<feature type="region of interest" description="Disordered" evidence="24">
    <location>
        <begin position="6688"/>
        <end position="6771"/>
    </location>
</feature>
<dbReference type="InterPro" id="IPR004753">
    <property type="entry name" value="MreB"/>
</dbReference>
<dbReference type="HAMAP" id="MF_01208">
    <property type="entry name" value="PyrE"/>
    <property type="match status" value="1"/>
</dbReference>
<feature type="compositionally biased region" description="Low complexity" evidence="24">
    <location>
        <begin position="5655"/>
        <end position="5666"/>
    </location>
</feature>
<dbReference type="InterPro" id="IPR056546">
    <property type="entry name" value="MreB_MamK-like"/>
</dbReference>
<feature type="region of interest" description="Disordered" evidence="24">
    <location>
        <begin position="5852"/>
        <end position="5890"/>
    </location>
</feature>
<feature type="compositionally biased region" description="Basic residues" evidence="24">
    <location>
        <begin position="867"/>
        <end position="882"/>
    </location>
</feature>
<dbReference type="CDD" id="cd22268">
    <property type="entry name" value="DPBB_RlpA-like"/>
    <property type="match status" value="1"/>
</dbReference>
<name>A0A699GKJ7_TANCI</name>
<feature type="compositionally biased region" description="Basic residues" evidence="24">
    <location>
        <begin position="1716"/>
        <end position="1728"/>
    </location>
</feature>
<dbReference type="InterPro" id="IPR010743">
    <property type="entry name" value="Methionine_synth_MetW"/>
</dbReference>
<dbReference type="GO" id="GO:0005524">
    <property type="term" value="F:ATP binding"/>
    <property type="evidence" value="ECO:0007669"/>
    <property type="project" value="UniProtKB-UniRule"/>
</dbReference>
<dbReference type="NCBIfam" id="TIGR02081">
    <property type="entry name" value="metW"/>
    <property type="match status" value="1"/>
</dbReference>
<evidence type="ECO:0000256" key="3">
    <source>
        <dbReference type="ARBA" id="ARBA00003769"/>
    </source>
</evidence>
<feature type="region of interest" description="Disordered" evidence="24">
    <location>
        <begin position="640"/>
        <end position="806"/>
    </location>
</feature>
<feature type="region of interest" description="Disordered" evidence="24">
    <location>
        <begin position="1085"/>
        <end position="1127"/>
    </location>
</feature>
<dbReference type="SUPFAM" id="SSF53271">
    <property type="entry name" value="PRTase-like"/>
    <property type="match status" value="1"/>
</dbReference>
<feature type="compositionally biased region" description="Basic and acidic residues" evidence="24">
    <location>
        <begin position="1596"/>
        <end position="1607"/>
    </location>
</feature>
<dbReference type="Gene3D" id="3.40.50.150">
    <property type="entry name" value="Vaccinia Virus protein VP39"/>
    <property type="match status" value="1"/>
</dbReference>
<dbReference type="FunFam" id="3.30.420.40:FF:000016">
    <property type="entry name" value="Rod shape-determining protein mreB"/>
    <property type="match status" value="1"/>
</dbReference>
<feature type="compositionally biased region" description="Basic residues" evidence="24">
    <location>
        <begin position="2104"/>
        <end position="2124"/>
    </location>
</feature>
<feature type="compositionally biased region" description="Basic and acidic residues" evidence="24">
    <location>
        <begin position="840"/>
        <end position="862"/>
    </location>
</feature>
<dbReference type="InterPro" id="IPR001460">
    <property type="entry name" value="PCN-bd_Tpept"/>
</dbReference>
<dbReference type="CDD" id="cd02440">
    <property type="entry name" value="AdoMet_MTases"/>
    <property type="match status" value="1"/>
</dbReference>
<feature type="region of interest" description="Disordered" evidence="24">
    <location>
        <begin position="6169"/>
        <end position="6301"/>
    </location>
</feature>
<feature type="compositionally biased region" description="Basic residues" evidence="24">
    <location>
        <begin position="4979"/>
        <end position="4997"/>
    </location>
</feature>
<comment type="pathway">
    <text evidence="5">Pyrimidine metabolism; UMP biosynthesis via de novo pathway; UMP from orotate: step 1/2.</text>
</comment>
<feature type="region of interest" description="Disordered" evidence="24">
    <location>
        <begin position="1284"/>
        <end position="1324"/>
    </location>
</feature>
<dbReference type="FunFam" id="3.40.50.2020:FF:000008">
    <property type="entry name" value="Orotate phosphoribosyltransferase"/>
    <property type="match status" value="1"/>
</dbReference>
<feature type="region of interest" description="Disordered" evidence="24">
    <location>
        <begin position="4810"/>
        <end position="5043"/>
    </location>
</feature>
<comment type="cofactor">
    <cofactor evidence="1">
        <name>Mn(2+)</name>
        <dbReference type="ChEBI" id="CHEBI:29035"/>
    </cofactor>
</comment>
<evidence type="ECO:0000256" key="24">
    <source>
        <dbReference type="SAM" id="MobiDB-lite"/>
    </source>
</evidence>
<feature type="compositionally biased region" description="Basic and acidic residues" evidence="24">
    <location>
        <begin position="4886"/>
        <end position="4901"/>
    </location>
</feature>
<comment type="similarity">
    <text evidence="22">Belongs to the FtsA/MreB family.</text>
</comment>
<feature type="compositionally biased region" description="Basic residues" evidence="24">
    <location>
        <begin position="4420"/>
        <end position="4434"/>
    </location>
</feature>
<dbReference type="Pfam" id="PF06723">
    <property type="entry name" value="MreB_Mbl"/>
    <property type="match status" value="1"/>
</dbReference>
<dbReference type="Pfam" id="PF03330">
    <property type="entry name" value="DPBB_1"/>
    <property type="match status" value="1"/>
</dbReference>
<feature type="compositionally biased region" description="Basic and acidic residues" evidence="24">
    <location>
        <begin position="583"/>
        <end position="597"/>
    </location>
</feature>
<feature type="compositionally biased region" description="Basic residues" evidence="24">
    <location>
        <begin position="4928"/>
        <end position="4964"/>
    </location>
</feature>
<feature type="region of interest" description="Disordered" evidence="24">
    <location>
        <begin position="1199"/>
        <end position="1221"/>
    </location>
</feature>
<keyword evidence="14" id="KW-0317">Glutathione biosynthesis</keyword>
<dbReference type="GO" id="GO:0004363">
    <property type="term" value="F:glutathione synthase activity"/>
    <property type="evidence" value="ECO:0007669"/>
    <property type="project" value="InterPro"/>
</dbReference>
<evidence type="ECO:0000256" key="18">
    <source>
        <dbReference type="ARBA" id="ARBA00022842"/>
    </source>
</evidence>
<dbReference type="InterPro" id="IPR012338">
    <property type="entry name" value="Beta-lactam/transpept-like"/>
</dbReference>
<dbReference type="GO" id="GO:0005737">
    <property type="term" value="C:cytoplasm"/>
    <property type="evidence" value="ECO:0007669"/>
    <property type="project" value="UniProtKB-SubCell"/>
</dbReference>
<evidence type="ECO:0000256" key="5">
    <source>
        <dbReference type="ARBA" id="ARBA00004889"/>
    </source>
</evidence>
<keyword evidence="18" id="KW-0460">Magnesium</keyword>
<comment type="function">
    <text evidence="3">Catalyzes the transfer of a ribosyl phosphate group from 5-phosphoribose 1-diphosphate to orotate, leading to the formation of orotidine monophosphate (OMP).</text>
</comment>
<protein>
    <recommendedName>
        <fullName evidence="9">orotate phosphoribosyltransferase</fullName>
        <ecNumber evidence="9">2.4.2.10</ecNumber>
    </recommendedName>
</protein>
<feature type="compositionally biased region" description="Basic and acidic residues" evidence="24">
    <location>
        <begin position="6531"/>
        <end position="6542"/>
    </location>
</feature>
<feature type="compositionally biased region" description="Basic residues" evidence="24">
    <location>
        <begin position="1096"/>
        <end position="1108"/>
    </location>
</feature>
<dbReference type="FunFam" id="3.30.1490.20:FF:000009">
    <property type="entry name" value="Glutathione synthetase"/>
    <property type="match status" value="1"/>
</dbReference>
<comment type="caution">
    <text evidence="27">The sequence shown here is derived from an EMBL/GenBank/DDBJ whole genome shotgun (WGS) entry which is preliminary data.</text>
</comment>
<evidence type="ECO:0000256" key="6">
    <source>
        <dbReference type="ARBA" id="ARBA00006340"/>
    </source>
</evidence>
<dbReference type="GO" id="GO:0046872">
    <property type="term" value="F:metal ion binding"/>
    <property type="evidence" value="ECO:0007669"/>
    <property type="project" value="UniProtKB-KW"/>
</dbReference>
<dbReference type="Gene3D" id="3.30.470.20">
    <property type="entry name" value="ATP-grasp fold, B domain"/>
    <property type="match status" value="1"/>
</dbReference>
<dbReference type="InterPro" id="IPR016185">
    <property type="entry name" value="PreATP-grasp_dom_sf"/>
</dbReference>
<dbReference type="InterPro" id="IPR036680">
    <property type="entry name" value="SPOR-like_sf"/>
</dbReference>
<feature type="compositionally biased region" description="Low complexity" evidence="24">
    <location>
        <begin position="6650"/>
        <end position="6664"/>
    </location>
</feature>
<feature type="region of interest" description="Disordered" evidence="24">
    <location>
        <begin position="4465"/>
        <end position="4658"/>
    </location>
</feature>
<feature type="region of interest" description="Disordered" evidence="24">
    <location>
        <begin position="6598"/>
        <end position="6666"/>
    </location>
</feature>
<feature type="region of interest" description="Disordered" evidence="24">
    <location>
        <begin position="3769"/>
        <end position="3791"/>
    </location>
</feature>
<feature type="region of interest" description="Disordered" evidence="24">
    <location>
        <begin position="2145"/>
        <end position="2224"/>
    </location>
</feature>
<evidence type="ECO:0000256" key="9">
    <source>
        <dbReference type="ARBA" id="ARBA00011971"/>
    </source>
</evidence>
<dbReference type="NCBIfam" id="NF003573">
    <property type="entry name" value="PRK05246.1"/>
    <property type="match status" value="1"/>
</dbReference>
<evidence type="ECO:0000259" key="26">
    <source>
        <dbReference type="PROSITE" id="PS51724"/>
    </source>
</evidence>
<dbReference type="Pfam" id="PF07021">
    <property type="entry name" value="MetW"/>
    <property type="match status" value="1"/>
</dbReference>
<dbReference type="Gene3D" id="3.30.70.1070">
    <property type="entry name" value="Sporulation related repeat"/>
    <property type="match status" value="1"/>
</dbReference>